<keyword evidence="4" id="KW-0732">Signal</keyword>
<keyword evidence="6 8" id="KW-0472">Membrane</keyword>
<keyword evidence="11" id="KW-1185">Reference proteome</keyword>
<dbReference type="GO" id="GO:0012505">
    <property type="term" value="C:endomembrane system"/>
    <property type="evidence" value="ECO:0007669"/>
    <property type="project" value="UniProtKB-SubCell"/>
</dbReference>
<evidence type="ECO:0000256" key="7">
    <source>
        <dbReference type="ARBA" id="ARBA00037847"/>
    </source>
</evidence>
<evidence type="ECO:0000256" key="1">
    <source>
        <dbReference type="ARBA" id="ARBA00004479"/>
    </source>
</evidence>
<evidence type="ECO:0000256" key="2">
    <source>
        <dbReference type="ARBA" id="ARBA00007104"/>
    </source>
</evidence>
<accession>A0A5J4NX00</accession>
<comment type="similarity">
    <text evidence="2">Belongs to the EMP24/GP25L family.</text>
</comment>
<keyword evidence="3 8" id="KW-0812">Transmembrane</keyword>
<feature type="transmembrane region" description="Helical" evidence="8">
    <location>
        <begin position="98"/>
        <end position="116"/>
    </location>
</feature>
<dbReference type="GO" id="GO:0016020">
    <property type="term" value="C:membrane"/>
    <property type="evidence" value="ECO:0007669"/>
    <property type="project" value="UniProtKB-SubCell"/>
</dbReference>
<dbReference type="PANTHER" id="PTHR22811">
    <property type="entry name" value="TRANSMEMBRANE EMP24 DOMAIN-CONTAINING PROTEIN"/>
    <property type="match status" value="1"/>
</dbReference>
<name>A0A5J4NX00_9TREM</name>
<dbReference type="Pfam" id="PF01105">
    <property type="entry name" value="EMP24_GP25L"/>
    <property type="match status" value="1"/>
</dbReference>
<evidence type="ECO:0000256" key="4">
    <source>
        <dbReference type="ARBA" id="ARBA00022729"/>
    </source>
</evidence>
<comment type="caution">
    <text evidence="10">The sequence shown here is derived from an EMBL/GenBank/DDBJ whole genome shotgun (WGS) entry which is preliminary data.</text>
</comment>
<feature type="transmembrane region" description="Helical" evidence="8">
    <location>
        <begin position="271"/>
        <end position="293"/>
    </location>
</feature>
<evidence type="ECO:0000256" key="3">
    <source>
        <dbReference type="ARBA" id="ARBA00022692"/>
    </source>
</evidence>
<dbReference type="PROSITE" id="PS50866">
    <property type="entry name" value="GOLD"/>
    <property type="match status" value="1"/>
</dbReference>
<reference evidence="10 11" key="1">
    <citation type="journal article" date="2019" name="Gigascience">
        <title>Whole-genome sequence of the oriental lung fluke Paragonimus westermani.</title>
        <authorList>
            <person name="Oey H."/>
            <person name="Zakrzewski M."/>
            <person name="Narain K."/>
            <person name="Devi K.R."/>
            <person name="Agatsuma T."/>
            <person name="Nawaratna S."/>
            <person name="Gobert G.N."/>
            <person name="Jones M.K."/>
            <person name="Ragan M.A."/>
            <person name="McManus D.P."/>
            <person name="Krause L."/>
        </authorList>
    </citation>
    <scope>NUCLEOTIDE SEQUENCE [LARGE SCALE GENOMIC DNA]</scope>
    <source>
        <strain evidence="10 11">IND2009</strain>
    </source>
</reference>
<organism evidence="10 11">
    <name type="scientific">Paragonimus westermani</name>
    <dbReference type="NCBI Taxonomy" id="34504"/>
    <lineage>
        <taxon>Eukaryota</taxon>
        <taxon>Metazoa</taxon>
        <taxon>Spiralia</taxon>
        <taxon>Lophotrochozoa</taxon>
        <taxon>Platyhelminthes</taxon>
        <taxon>Trematoda</taxon>
        <taxon>Digenea</taxon>
        <taxon>Plagiorchiida</taxon>
        <taxon>Troglotremata</taxon>
        <taxon>Troglotrematidae</taxon>
        <taxon>Paragonimus</taxon>
    </lineage>
</organism>
<dbReference type="Proteomes" id="UP000324629">
    <property type="component" value="Unassembled WGS sequence"/>
</dbReference>
<dbReference type="SMART" id="SM01190">
    <property type="entry name" value="EMP24_GP25L"/>
    <property type="match status" value="1"/>
</dbReference>
<gene>
    <name evidence="10" type="ORF">DEA37_0005968</name>
</gene>
<proteinExistence type="inferred from homology"/>
<evidence type="ECO:0000256" key="5">
    <source>
        <dbReference type="ARBA" id="ARBA00022989"/>
    </source>
</evidence>
<evidence type="ECO:0000256" key="8">
    <source>
        <dbReference type="SAM" id="Phobius"/>
    </source>
</evidence>
<feature type="domain" description="GOLD" evidence="9">
    <location>
        <begin position="129"/>
        <end position="210"/>
    </location>
</feature>
<dbReference type="InterPro" id="IPR036598">
    <property type="entry name" value="GOLD_dom_sf"/>
</dbReference>
<dbReference type="InterPro" id="IPR009038">
    <property type="entry name" value="GOLD_dom"/>
</dbReference>
<evidence type="ECO:0000256" key="6">
    <source>
        <dbReference type="ARBA" id="ARBA00023136"/>
    </source>
</evidence>
<protein>
    <submittedName>
        <fullName evidence="10">p24 family protein gamma-3</fullName>
    </submittedName>
</protein>
<dbReference type="EMBL" id="QNGE01000496">
    <property type="protein sequence ID" value="KAA3680237.1"/>
    <property type="molecule type" value="Genomic_DNA"/>
</dbReference>
<dbReference type="SUPFAM" id="SSF101576">
    <property type="entry name" value="Supernatant protein factor (SPF), C-terminal domain"/>
    <property type="match status" value="1"/>
</dbReference>
<evidence type="ECO:0000313" key="11">
    <source>
        <dbReference type="Proteomes" id="UP000324629"/>
    </source>
</evidence>
<evidence type="ECO:0000313" key="10">
    <source>
        <dbReference type="EMBL" id="KAA3680237.1"/>
    </source>
</evidence>
<evidence type="ECO:0000259" key="9">
    <source>
        <dbReference type="PROSITE" id="PS50866"/>
    </source>
</evidence>
<keyword evidence="5 8" id="KW-1133">Transmembrane helix</keyword>
<comment type="subcellular location">
    <subcellularLocation>
        <location evidence="7">Endomembrane system</location>
        <topology evidence="7">Single-pass membrane protein</topology>
    </subcellularLocation>
    <subcellularLocation>
        <location evidence="1">Membrane</location>
        <topology evidence="1">Single-pass type I membrane protein</topology>
    </subcellularLocation>
</comment>
<sequence>MSTRIIRTTSCLPRGASQQYPHTETDYASFRVLVVGSTLLLRKNIPVKLRELLIVNTVIEKSYDSLRFSDSSAKLNILDTCATVLRLHRNKLFPNMPFILNISLFILLNVFSVAAYPRRVTFELPDGERRCFYQDLTPTKYVFMYQVIYGGQLDIDLSVEDPTGKSISQAERASHDEIFFSVAQNGSYKFCFDNTFSSVSHKLIYFELRPEAFESLSDEAGQPSHATALSLIENDVELVHLYLSRAETLQIELKNRELGDRMVAEDLNTAVLLWSCAVTVVILVTTLGQVTVLKNFFNDKRIPSSHRVSPM</sequence>
<dbReference type="InterPro" id="IPR015720">
    <property type="entry name" value="Emp24-like"/>
</dbReference>
<dbReference type="AlphaFoldDB" id="A0A5J4NX00"/>